<dbReference type="Proteomes" id="UP000285794">
    <property type="component" value="Unassembled WGS sequence"/>
</dbReference>
<evidence type="ECO:0000313" key="3">
    <source>
        <dbReference type="Proteomes" id="UP000285794"/>
    </source>
</evidence>
<accession>A0A425XXV6</accession>
<sequence length="437" mass="50902">MWKYASILILAILISSLVHAQKTLSVSKVNMETYALYQKQEWKQLIMVGENSIKQGIDFYLLRLRMGIAYYELEKYRKSAVLFKDLYRQNPEDASVKEYLYFSYLLGGRSMDARRLQNDLAQSIRDKYDIDKIKLISGIYAETKYEFLDDYAIDSDQIQQQTVRNQFHHYSVGLNHQLGKRTEILHAYSRVDLKNSIVSEGFHFNEKVKQNQYYLKSSFQIDWGTELALAGHWVQTKVKGYQLNANGDGRNGAVGSALEIAPYAISQNSFVGYLGLHQELSNWKVNLGLLYSNMDDLTRWQQEVSVHFYPQGNLKFYLLASFTNQLEEKLERGWLNRRYWKGGAGFQLAKNTWAQVGYSFGDMFKHVENEGYSVFNGVNLIKNKKEISLYQYLVKGKLNLFLLYQNQKERNGYIINDKINRQDINVQSITGGITWNF</sequence>
<protein>
    <recommendedName>
        <fullName evidence="4">Tetratricopeptide repeat protein</fullName>
    </recommendedName>
</protein>
<organism evidence="2 3">
    <name type="scientific">Ancylomarina euxinus</name>
    <dbReference type="NCBI Taxonomy" id="2283627"/>
    <lineage>
        <taxon>Bacteria</taxon>
        <taxon>Pseudomonadati</taxon>
        <taxon>Bacteroidota</taxon>
        <taxon>Bacteroidia</taxon>
        <taxon>Marinilabiliales</taxon>
        <taxon>Marinifilaceae</taxon>
        <taxon>Ancylomarina</taxon>
    </lineage>
</organism>
<comment type="caution">
    <text evidence="2">The sequence shown here is derived from an EMBL/GenBank/DDBJ whole genome shotgun (WGS) entry which is preliminary data.</text>
</comment>
<dbReference type="Gene3D" id="1.25.40.10">
    <property type="entry name" value="Tetratricopeptide repeat domain"/>
    <property type="match status" value="1"/>
</dbReference>
<dbReference type="EMBL" id="QQWG01000019">
    <property type="protein sequence ID" value="RRG19552.1"/>
    <property type="molecule type" value="Genomic_DNA"/>
</dbReference>
<keyword evidence="3" id="KW-1185">Reference proteome</keyword>
<reference evidence="2 3" key="1">
    <citation type="submission" date="2018-07" db="EMBL/GenBank/DDBJ databases">
        <title>Draft genome sequence of Ancylomarina sp. M1P.</title>
        <authorList>
            <person name="Yadav S."/>
            <person name="Villanueva L."/>
            <person name="Damste J.S.S."/>
        </authorList>
    </citation>
    <scope>NUCLEOTIDE SEQUENCE [LARGE SCALE GENOMIC DNA]</scope>
    <source>
        <strain evidence="2 3">M1P</strain>
    </source>
</reference>
<dbReference type="SUPFAM" id="SSF48452">
    <property type="entry name" value="TPR-like"/>
    <property type="match status" value="1"/>
</dbReference>
<keyword evidence="1" id="KW-0732">Signal</keyword>
<name>A0A425XXV6_9BACT</name>
<gene>
    <name evidence="2" type="ORF">DWB61_15180</name>
</gene>
<dbReference type="RefSeq" id="WP_125031737.1">
    <property type="nucleotide sequence ID" value="NZ_JAPXVP010000017.1"/>
</dbReference>
<dbReference type="InterPro" id="IPR011990">
    <property type="entry name" value="TPR-like_helical_dom_sf"/>
</dbReference>
<feature type="chain" id="PRO_5019129889" description="Tetratricopeptide repeat protein" evidence="1">
    <location>
        <begin position="21"/>
        <end position="437"/>
    </location>
</feature>
<evidence type="ECO:0000256" key="1">
    <source>
        <dbReference type="SAM" id="SignalP"/>
    </source>
</evidence>
<evidence type="ECO:0008006" key="4">
    <source>
        <dbReference type="Google" id="ProtNLM"/>
    </source>
</evidence>
<feature type="signal peptide" evidence="1">
    <location>
        <begin position="1"/>
        <end position="20"/>
    </location>
</feature>
<proteinExistence type="predicted"/>
<dbReference type="OrthoDB" id="819143at2"/>
<dbReference type="AlphaFoldDB" id="A0A425XXV6"/>
<evidence type="ECO:0000313" key="2">
    <source>
        <dbReference type="EMBL" id="RRG19552.1"/>
    </source>
</evidence>